<dbReference type="EMBL" id="JADGIZ020000016">
    <property type="protein sequence ID" value="KAL2916450.1"/>
    <property type="molecule type" value="Genomic_DNA"/>
</dbReference>
<dbReference type="InterPro" id="IPR012576">
    <property type="entry name" value="NDUFB3"/>
</dbReference>
<dbReference type="InterPro" id="IPR002110">
    <property type="entry name" value="Ankyrin_rpt"/>
</dbReference>
<keyword evidence="13" id="KW-1185">Reference proteome</keyword>
<name>A0ABR4NA91_9FUNG</name>
<keyword evidence="10" id="KW-0496">Mitochondrion</keyword>
<organism evidence="12 13">
    <name type="scientific">Polyrhizophydium stewartii</name>
    <dbReference type="NCBI Taxonomy" id="2732419"/>
    <lineage>
        <taxon>Eukaryota</taxon>
        <taxon>Fungi</taxon>
        <taxon>Fungi incertae sedis</taxon>
        <taxon>Chytridiomycota</taxon>
        <taxon>Chytridiomycota incertae sedis</taxon>
        <taxon>Chytridiomycetes</taxon>
        <taxon>Rhizophydiales</taxon>
        <taxon>Rhizophydiales incertae sedis</taxon>
        <taxon>Polyrhizophydium</taxon>
    </lineage>
</organism>
<dbReference type="InterPro" id="IPR036770">
    <property type="entry name" value="Ankyrin_rpt-contain_sf"/>
</dbReference>
<evidence type="ECO:0000256" key="11">
    <source>
        <dbReference type="ARBA" id="ARBA00023136"/>
    </source>
</evidence>
<comment type="function">
    <text evidence="1">Accessory subunit of the mitochondrial membrane respiratory chain NADH dehydrogenase (Complex I), that is believed not to be involved in catalysis. Complex I functions in the transfer of electrons from NADH to the respiratory chain. The immediate electron acceptor for the enzyme is believed to be ubiquinone.</text>
</comment>
<comment type="similarity">
    <text evidence="3">Belongs to the complex I NDUFB3 subunit family.</text>
</comment>
<evidence type="ECO:0000256" key="8">
    <source>
        <dbReference type="ARBA" id="ARBA00022982"/>
    </source>
</evidence>
<dbReference type="PANTHER" id="PTHR46586:SF3">
    <property type="entry name" value="ANKYRIN REPEAT-CONTAINING PROTEIN"/>
    <property type="match status" value="1"/>
</dbReference>
<dbReference type="SUPFAM" id="SSF140860">
    <property type="entry name" value="Pseudo ankyrin repeat-like"/>
    <property type="match status" value="1"/>
</dbReference>
<evidence type="ECO:0000256" key="10">
    <source>
        <dbReference type="ARBA" id="ARBA00023128"/>
    </source>
</evidence>
<evidence type="ECO:0000313" key="12">
    <source>
        <dbReference type="EMBL" id="KAL2916450.1"/>
    </source>
</evidence>
<accession>A0ABR4NA91</accession>
<proteinExistence type="inferred from homology"/>
<dbReference type="Proteomes" id="UP001527925">
    <property type="component" value="Unassembled WGS sequence"/>
</dbReference>
<gene>
    <name evidence="12" type="ORF">HK105_203882</name>
</gene>
<reference evidence="12 13" key="1">
    <citation type="submission" date="2023-09" db="EMBL/GenBank/DDBJ databases">
        <title>Pangenome analysis of Batrachochytrium dendrobatidis and related Chytrids.</title>
        <authorList>
            <person name="Yacoub M.N."/>
            <person name="Stajich J.E."/>
            <person name="James T.Y."/>
        </authorList>
    </citation>
    <scope>NUCLEOTIDE SEQUENCE [LARGE SCALE GENOMIC DNA]</scope>
    <source>
        <strain evidence="12 13">JEL0888</strain>
    </source>
</reference>
<dbReference type="PANTHER" id="PTHR46586">
    <property type="entry name" value="ANKYRIN REPEAT-CONTAINING PROTEIN"/>
    <property type="match status" value="1"/>
</dbReference>
<evidence type="ECO:0000256" key="9">
    <source>
        <dbReference type="ARBA" id="ARBA00022989"/>
    </source>
</evidence>
<keyword evidence="4" id="KW-0813">Transport</keyword>
<comment type="caution">
    <text evidence="12">The sequence shown here is derived from an EMBL/GenBank/DDBJ whole genome shotgun (WGS) entry which is preliminary data.</text>
</comment>
<sequence>MDVLALEPHGKATMRDDVECNGAQLGLRHLPTLAPELVAPPADEEASAARPLATSHWDRLPYEIKAMALALSGPLTMFLCDSEPLTRPKAEAVWADAFALDWPGDLRLLPASPLRASDCFWPFWRMRTRGMYARVLALGHNFLMDGLTQAAIANGWLGLIDMSKPKYVSLQAAACGDIAVISLLHEQRRVVELEEEHAIQAAQCGHVGLLVWLGDRMVDGFWTVEVMDMAAEHGQLECIKWLHTNRTEGCSAWAMNSAARNGHLDVVEYLHQQQLGQITPEAMRLAAEEGNLSVVEFMRRKCPDCSMESAAEGAASSGQLKVLHWIYRTEPSAITPAAVGAAIGKGHAQVVTWMAESTNLFSRPRLASAMVKNEFGLFPHQLWRPKVPFLEGELPPHLKDPWARRDAWRYHSFFSLKNRVRLMLPGFGMGITALGAYILYDQWYHTKGPGAEEAKHWKQWMEEREKRLGHGHGHDGHH</sequence>
<dbReference type="Pfam" id="PF08122">
    <property type="entry name" value="NDUF_B12"/>
    <property type="match status" value="1"/>
</dbReference>
<keyword evidence="7" id="KW-0999">Mitochondrion inner membrane</keyword>
<evidence type="ECO:0000256" key="6">
    <source>
        <dbReference type="ARBA" id="ARBA00022692"/>
    </source>
</evidence>
<keyword evidence="6" id="KW-0812">Transmembrane</keyword>
<keyword evidence="5" id="KW-0679">Respiratory chain</keyword>
<protein>
    <submittedName>
        <fullName evidence="12">Uncharacterized protein</fullName>
    </submittedName>
</protein>
<evidence type="ECO:0000256" key="7">
    <source>
        <dbReference type="ARBA" id="ARBA00022792"/>
    </source>
</evidence>
<evidence type="ECO:0000313" key="13">
    <source>
        <dbReference type="Proteomes" id="UP001527925"/>
    </source>
</evidence>
<dbReference type="InterPro" id="IPR052050">
    <property type="entry name" value="SecEffector_AnkRepeat"/>
</dbReference>
<evidence type="ECO:0000256" key="4">
    <source>
        <dbReference type="ARBA" id="ARBA00022448"/>
    </source>
</evidence>
<keyword evidence="11" id="KW-0472">Membrane</keyword>
<keyword evidence="8" id="KW-0249">Electron transport</keyword>
<evidence type="ECO:0000256" key="5">
    <source>
        <dbReference type="ARBA" id="ARBA00022660"/>
    </source>
</evidence>
<comment type="subcellular location">
    <subcellularLocation>
        <location evidence="2">Mitochondrion inner membrane</location>
        <topology evidence="2">Single-pass membrane protein</topology>
        <orientation evidence="2">Matrix side</orientation>
    </subcellularLocation>
</comment>
<dbReference type="Pfam" id="PF13637">
    <property type="entry name" value="Ank_4"/>
    <property type="match status" value="1"/>
</dbReference>
<evidence type="ECO:0000256" key="3">
    <source>
        <dbReference type="ARBA" id="ARBA00005667"/>
    </source>
</evidence>
<evidence type="ECO:0000256" key="1">
    <source>
        <dbReference type="ARBA" id="ARBA00003195"/>
    </source>
</evidence>
<keyword evidence="9" id="KW-1133">Transmembrane helix</keyword>
<evidence type="ECO:0000256" key="2">
    <source>
        <dbReference type="ARBA" id="ARBA00004298"/>
    </source>
</evidence>
<dbReference type="Gene3D" id="1.25.40.20">
    <property type="entry name" value="Ankyrin repeat-containing domain"/>
    <property type="match status" value="1"/>
</dbReference>